<feature type="transmembrane region" description="Helical" evidence="1">
    <location>
        <begin position="43"/>
        <end position="60"/>
    </location>
</feature>
<feature type="transmembrane region" description="Helical" evidence="1">
    <location>
        <begin position="319"/>
        <end position="340"/>
    </location>
</feature>
<keyword evidence="3" id="KW-1185">Reference proteome</keyword>
<evidence type="ECO:0008006" key="4">
    <source>
        <dbReference type="Google" id="ProtNLM"/>
    </source>
</evidence>
<organism evidence="2 3">
    <name type="scientific">Paenibacillus hunanensis</name>
    <dbReference type="NCBI Taxonomy" id="539262"/>
    <lineage>
        <taxon>Bacteria</taxon>
        <taxon>Bacillati</taxon>
        <taxon>Bacillota</taxon>
        <taxon>Bacilli</taxon>
        <taxon>Bacillales</taxon>
        <taxon>Paenibacillaceae</taxon>
        <taxon>Paenibacillus</taxon>
    </lineage>
</organism>
<dbReference type="RefSeq" id="WP_188775755.1">
    <property type="nucleotide sequence ID" value="NZ_BMMB01000005.1"/>
</dbReference>
<feature type="transmembrane region" description="Helical" evidence="1">
    <location>
        <begin position="67"/>
        <end position="85"/>
    </location>
</feature>
<keyword evidence="1" id="KW-1133">Transmembrane helix</keyword>
<proteinExistence type="predicted"/>
<keyword evidence="1" id="KW-0812">Transmembrane</keyword>
<comment type="caution">
    <text evidence="2">The sequence shown here is derived from an EMBL/GenBank/DDBJ whole genome shotgun (WGS) entry which is preliminary data.</text>
</comment>
<feature type="transmembrane region" description="Helical" evidence="1">
    <location>
        <begin position="176"/>
        <end position="196"/>
    </location>
</feature>
<protein>
    <recommendedName>
        <fullName evidence="4">O-antigen ligase domain-containing protein</fullName>
    </recommendedName>
</protein>
<sequence length="419" mass="47941">MMTNPYTLSAQPDITVKNKFLTFIAVALIVVTSGSVLFGKLLYSDFIMVLFAVAVVFYFPKRIEPRQFLILLLVMIVILGNMLLYRTNIGGYAGLILKIMAVFMVLNRLDLRQAAKSYQWLILALAILGMPFYLLGAFDAALVRELIPPTSVWGGAYRITPFHVYGLWNMSRNQGIFWEPGAYQVFLNLGIFLTLFMNKKLMKWRLIILTATLLTTMSTSGYMICALLYLAYVIRNGKREQISRMLLSLFLFVPLAVFIAQSGVITDKFQDGNASFDRRSLDTSSNLELMIEKPLLGWGFQNNEILMERYSIPDSSNSLLTFGYQFGLPMLLILMIYYYFQLLRPIRGVVQALLVFIGLLIVFSTENMLFQPLFIVLMFLDTRRLQMQEQTERGEVHANEVSRIRSSLRQQRVATEKGL</sequence>
<feature type="transmembrane region" description="Helical" evidence="1">
    <location>
        <begin position="208"/>
        <end position="234"/>
    </location>
</feature>
<dbReference type="EMBL" id="JAVDQH010000019">
    <property type="protein sequence ID" value="MDR6245920.1"/>
    <property type="molecule type" value="Genomic_DNA"/>
</dbReference>
<feature type="transmembrane region" description="Helical" evidence="1">
    <location>
        <begin position="246"/>
        <end position="265"/>
    </location>
</feature>
<feature type="transmembrane region" description="Helical" evidence="1">
    <location>
        <begin position="121"/>
        <end position="143"/>
    </location>
</feature>
<accession>A0ABU1J334</accession>
<feature type="transmembrane region" description="Helical" evidence="1">
    <location>
        <begin position="20"/>
        <end position="37"/>
    </location>
</feature>
<feature type="transmembrane region" description="Helical" evidence="1">
    <location>
        <begin position="352"/>
        <end position="380"/>
    </location>
</feature>
<keyword evidence="1" id="KW-0472">Membrane</keyword>
<evidence type="ECO:0000313" key="2">
    <source>
        <dbReference type="EMBL" id="MDR6245920.1"/>
    </source>
</evidence>
<evidence type="ECO:0000256" key="1">
    <source>
        <dbReference type="SAM" id="Phobius"/>
    </source>
</evidence>
<dbReference type="Proteomes" id="UP001185028">
    <property type="component" value="Unassembled WGS sequence"/>
</dbReference>
<feature type="transmembrane region" description="Helical" evidence="1">
    <location>
        <begin position="91"/>
        <end position="109"/>
    </location>
</feature>
<evidence type="ECO:0000313" key="3">
    <source>
        <dbReference type="Proteomes" id="UP001185028"/>
    </source>
</evidence>
<name>A0ABU1J334_9BACL</name>
<gene>
    <name evidence="2" type="ORF">JOC58_003836</name>
</gene>
<reference evidence="2 3" key="1">
    <citation type="submission" date="2023-07" db="EMBL/GenBank/DDBJ databases">
        <title>Genomic Encyclopedia of Type Strains, Phase IV (KMG-IV): sequencing the most valuable type-strain genomes for metagenomic binning, comparative biology and taxonomic classification.</title>
        <authorList>
            <person name="Goeker M."/>
        </authorList>
    </citation>
    <scope>NUCLEOTIDE SEQUENCE [LARGE SCALE GENOMIC DNA]</scope>
    <source>
        <strain evidence="2 3">DSM 22170</strain>
    </source>
</reference>